<dbReference type="Pfam" id="PF00005">
    <property type="entry name" value="ABC_tran"/>
    <property type="match status" value="1"/>
</dbReference>
<keyword evidence="3" id="KW-0547">Nucleotide-binding</keyword>
<name>A0A1R3VMM7_9GAMM</name>
<dbReference type="Gene3D" id="3.40.50.300">
    <property type="entry name" value="P-loop containing nucleotide triphosphate hydrolases"/>
    <property type="match status" value="1"/>
</dbReference>
<dbReference type="EMBL" id="FTPK01000001">
    <property type="protein sequence ID" value="SIT65797.1"/>
    <property type="molecule type" value="Genomic_DNA"/>
</dbReference>
<feature type="transmembrane region" description="Helical" evidence="7">
    <location>
        <begin position="37"/>
        <end position="59"/>
    </location>
</feature>
<dbReference type="PROSITE" id="PS50929">
    <property type="entry name" value="ABC_TM1F"/>
    <property type="match status" value="1"/>
</dbReference>
<reference evidence="10 11" key="1">
    <citation type="submission" date="2017-01" db="EMBL/GenBank/DDBJ databases">
        <authorList>
            <person name="Mah S.A."/>
            <person name="Swanson W.J."/>
            <person name="Moy G.W."/>
            <person name="Vacquier V.D."/>
        </authorList>
    </citation>
    <scope>NUCLEOTIDE SEQUENCE [LARGE SCALE GENOMIC DNA]</scope>
    <source>
        <strain evidence="10 11">M9</strain>
    </source>
</reference>
<keyword evidence="5 7" id="KW-1133">Transmembrane helix</keyword>
<dbReference type="PROSITE" id="PS50893">
    <property type="entry name" value="ABC_TRANSPORTER_2"/>
    <property type="match status" value="1"/>
</dbReference>
<feature type="domain" description="ABC transporter" evidence="8">
    <location>
        <begin position="365"/>
        <end position="580"/>
    </location>
</feature>
<dbReference type="GO" id="GO:0034040">
    <property type="term" value="F:ATPase-coupled lipid transmembrane transporter activity"/>
    <property type="evidence" value="ECO:0007669"/>
    <property type="project" value="TreeGrafter"/>
</dbReference>
<protein>
    <submittedName>
        <fullName evidence="10">ATP-binding cassette, subfamily C, CydD</fullName>
    </submittedName>
</protein>
<feature type="transmembrane region" description="Helical" evidence="7">
    <location>
        <begin position="294"/>
        <end position="313"/>
    </location>
</feature>
<keyword evidence="4 10" id="KW-0067">ATP-binding</keyword>
<keyword evidence="2 7" id="KW-0812">Transmembrane</keyword>
<evidence type="ECO:0000256" key="4">
    <source>
        <dbReference type="ARBA" id="ARBA00022840"/>
    </source>
</evidence>
<dbReference type="GO" id="GO:0005524">
    <property type="term" value="F:ATP binding"/>
    <property type="evidence" value="ECO:0007669"/>
    <property type="project" value="UniProtKB-KW"/>
</dbReference>
<evidence type="ECO:0000256" key="7">
    <source>
        <dbReference type="SAM" id="Phobius"/>
    </source>
</evidence>
<dbReference type="InterPro" id="IPR011527">
    <property type="entry name" value="ABC1_TM_dom"/>
</dbReference>
<dbReference type="InterPro" id="IPR014216">
    <property type="entry name" value="ABC_transptr_CydD"/>
</dbReference>
<accession>A0A1R3VMM7</accession>
<gene>
    <name evidence="10" type="ORF">SAMN05216526_0250</name>
</gene>
<dbReference type="InterPro" id="IPR017871">
    <property type="entry name" value="ABC_transporter-like_CS"/>
</dbReference>
<sequence length="580" mass="61345">MTLTQQSTEKSHQITPGDAQRWLAAQTGAESRLLQSAVFAGAVGGWLVIAQAGLIAWILTQILLHSAPASALLGAFVSLAAVMLLRVTLGWVREVLGQRAALGIQGRLRQELFAHLGALGPVRLADYHSGSLSAALVEQIEALGGYYQRYLPQVKLALLIPVGILLAAAWLHWLSALILLLIAPLIPLALALFGMGAARISRRQQATVARLGGHFLDRLQGLVTLRLLNAQGAAARAVYAAADGYRQSSMKVLRVAFLSSAALELVSAAGIALVAILIGFTLMGWIDWAWAPEISLFAGLFVLLMTPEFFAPLRQWAQSYHDRANAIGAAQNLIPLLHREAPKAAPVHTRNFSAAKRESQTGAEVQLDDVSVHYGRGQPALHEVSLSIKPGEKIALVGPSGSGKSTLLHVLAGFIQADSGSVHINGADPDPINQIAWVGQRPHAFSGTLADNIRLGNPDADTGSLEHAATQAGVMKFARALPAGLDTPLGERGHGLSGGQAQRLALARAVLKKAPLWLLDEPTAGLDPDTEAQVLDALEQSVRAGATVLIASHHPRVMAFADRVIHLSDGRVSAPEAALP</sequence>
<dbReference type="InterPro" id="IPR003439">
    <property type="entry name" value="ABC_transporter-like_ATP-bd"/>
</dbReference>
<dbReference type="NCBIfam" id="TIGR02857">
    <property type="entry name" value="CydD"/>
    <property type="match status" value="1"/>
</dbReference>
<dbReference type="InterPro" id="IPR027417">
    <property type="entry name" value="P-loop_NTPase"/>
</dbReference>
<dbReference type="Pfam" id="PF00664">
    <property type="entry name" value="ABC_membrane"/>
    <property type="match status" value="1"/>
</dbReference>
<feature type="transmembrane region" description="Helical" evidence="7">
    <location>
        <begin position="255"/>
        <end position="282"/>
    </location>
</feature>
<evidence type="ECO:0000256" key="6">
    <source>
        <dbReference type="ARBA" id="ARBA00023136"/>
    </source>
</evidence>
<dbReference type="AlphaFoldDB" id="A0A1R3VMM7"/>
<dbReference type="STRING" id="233100.SAMN05216526_0250"/>
<evidence type="ECO:0000313" key="11">
    <source>
        <dbReference type="Proteomes" id="UP000223759"/>
    </source>
</evidence>
<dbReference type="InterPro" id="IPR003593">
    <property type="entry name" value="AAA+_ATPase"/>
</dbReference>
<dbReference type="CDD" id="cd18584">
    <property type="entry name" value="ABC_6TM_AarD_CydD"/>
    <property type="match status" value="1"/>
</dbReference>
<feature type="domain" description="ABC transmembrane type-1" evidence="9">
    <location>
        <begin position="37"/>
        <end position="325"/>
    </location>
</feature>
<dbReference type="PROSITE" id="PS00211">
    <property type="entry name" value="ABC_TRANSPORTER_1"/>
    <property type="match status" value="1"/>
</dbReference>
<keyword evidence="6 7" id="KW-0472">Membrane</keyword>
<evidence type="ECO:0000256" key="3">
    <source>
        <dbReference type="ARBA" id="ARBA00022741"/>
    </source>
</evidence>
<dbReference type="PANTHER" id="PTHR24221">
    <property type="entry name" value="ATP-BINDING CASSETTE SUB-FAMILY B"/>
    <property type="match status" value="1"/>
</dbReference>
<evidence type="ECO:0000259" key="8">
    <source>
        <dbReference type="PROSITE" id="PS50893"/>
    </source>
</evidence>
<dbReference type="InterPro" id="IPR039421">
    <property type="entry name" value="Type_1_exporter"/>
</dbReference>
<dbReference type="SMART" id="SM00382">
    <property type="entry name" value="AAA"/>
    <property type="match status" value="1"/>
</dbReference>
<proteinExistence type="predicted"/>
<evidence type="ECO:0000256" key="1">
    <source>
        <dbReference type="ARBA" id="ARBA00004651"/>
    </source>
</evidence>
<evidence type="ECO:0000256" key="5">
    <source>
        <dbReference type="ARBA" id="ARBA00022989"/>
    </source>
</evidence>
<dbReference type="GO" id="GO:0140359">
    <property type="term" value="F:ABC-type transporter activity"/>
    <property type="evidence" value="ECO:0007669"/>
    <property type="project" value="InterPro"/>
</dbReference>
<dbReference type="Gene3D" id="1.20.1560.10">
    <property type="entry name" value="ABC transporter type 1, transmembrane domain"/>
    <property type="match status" value="1"/>
</dbReference>
<dbReference type="GO" id="GO:0005886">
    <property type="term" value="C:plasma membrane"/>
    <property type="evidence" value="ECO:0007669"/>
    <property type="project" value="UniProtKB-SubCell"/>
</dbReference>
<dbReference type="SUPFAM" id="SSF90123">
    <property type="entry name" value="ABC transporter transmembrane region"/>
    <property type="match status" value="1"/>
</dbReference>
<dbReference type="PANTHER" id="PTHR24221:SF261">
    <property type="entry name" value="GLUTATHIONE_L-CYSTEINE TRANSPORT SYSTEM ATP-BINDING_PERMEASE PROTEIN CYDD"/>
    <property type="match status" value="1"/>
</dbReference>
<evidence type="ECO:0000256" key="2">
    <source>
        <dbReference type="ARBA" id="ARBA00022692"/>
    </source>
</evidence>
<dbReference type="SUPFAM" id="SSF52540">
    <property type="entry name" value="P-loop containing nucleoside triphosphate hydrolases"/>
    <property type="match status" value="1"/>
</dbReference>
<dbReference type="GO" id="GO:0042883">
    <property type="term" value="P:cysteine transport"/>
    <property type="evidence" value="ECO:0007669"/>
    <property type="project" value="InterPro"/>
</dbReference>
<dbReference type="GO" id="GO:0016887">
    <property type="term" value="F:ATP hydrolysis activity"/>
    <property type="evidence" value="ECO:0007669"/>
    <property type="project" value="InterPro"/>
</dbReference>
<evidence type="ECO:0000313" key="10">
    <source>
        <dbReference type="EMBL" id="SIT65797.1"/>
    </source>
</evidence>
<dbReference type="RefSeq" id="WP_234982758.1">
    <property type="nucleotide sequence ID" value="NZ_FTPK01000001.1"/>
</dbReference>
<keyword evidence="11" id="KW-1185">Reference proteome</keyword>
<evidence type="ECO:0000259" key="9">
    <source>
        <dbReference type="PROSITE" id="PS50929"/>
    </source>
</evidence>
<feature type="transmembrane region" description="Helical" evidence="7">
    <location>
        <begin position="179"/>
        <end position="200"/>
    </location>
</feature>
<organism evidence="10 11">
    <name type="scientific">Ectothiorhodosinus mongolicus</name>
    <dbReference type="NCBI Taxonomy" id="233100"/>
    <lineage>
        <taxon>Bacteria</taxon>
        <taxon>Pseudomonadati</taxon>
        <taxon>Pseudomonadota</taxon>
        <taxon>Gammaproteobacteria</taxon>
        <taxon>Chromatiales</taxon>
        <taxon>Ectothiorhodospiraceae</taxon>
        <taxon>Ectothiorhodosinus</taxon>
    </lineage>
</organism>
<dbReference type="InterPro" id="IPR036640">
    <property type="entry name" value="ABC1_TM_sf"/>
</dbReference>
<comment type="subcellular location">
    <subcellularLocation>
        <location evidence="1">Cell membrane</location>
        <topology evidence="1">Multi-pass membrane protein</topology>
    </subcellularLocation>
</comment>
<feature type="transmembrane region" description="Helical" evidence="7">
    <location>
        <begin position="71"/>
        <end position="92"/>
    </location>
</feature>
<dbReference type="Proteomes" id="UP000223759">
    <property type="component" value="Unassembled WGS sequence"/>
</dbReference>
<feature type="transmembrane region" description="Helical" evidence="7">
    <location>
        <begin position="156"/>
        <end position="173"/>
    </location>
</feature>